<dbReference type="GO" id="GO:0008081">
    <property type="term" value="F:phosphoric diester hydrolase activity"/>
    <property type="evidence" value="ECO:0007669"/>
    <property type="project" value="InterPro"/>
</dbReference>
<evidence type="ECO:0000256" key="2">
    <source>
        <dbReference type="ARBA" id="ARBA00022723"/>
    </source>
</evidence>
<keyword evidence="5" id="KW-0456">Lyase</keyword>
<dbReference type="GO" id="GO:0006629">
    <property type="term" value="P:lipid metabolic process"/>
    <property type="evidence" value="ECO:0007669"/>
    <property type="project" value="InterPro"/>
</dbReference>
<reference evidence="6" key="1">
    <citation type="journal article" date="2016" name="Ticks Tick Borne Dis.">
        <title>De novo assembly and annotation of the salivary gland transcriptome of Rhipicephalus appendiculatus male and female ticks during blood feeding.</title>
        <authorList>
            <person name="de Castro M.H."/>
            <person name="de Klerk D."/>
            <person name="Pienaar R."/>
            <person name="Latif A.A."/>
            <person name="Rees D.J."/>
            <person name="Mans B.J."/>
        </authorList>
    </citation>
    <scope>NUCLEOTIDE SEQUENCE</scope>
    <source>
        <tissue evidence="6">Salivary glands</tissue>
    </source>
</reference>
<dbReference type="GO" id="GO:0016829">
    <property type="term" value="F:lyase activity"/>
    <property type="evidence" value="ECO:0007669"/>
    <property type="project" value="UniProtKB-KW"/>
</dbReference>
<evidence type="ECO:0000256" key="3">
    <source>
        <dbReference type="ARBA" id="ARBA00022842"/>
    </source>
</evidence>
<dbReference type="SUPFAM" id="SSF51695">
    <property type="entry name" value="PLC-like phosphodiesterases"/>
    <property type="match status" value="1"/>
</dbReference>
<dbReference type="GO" id="GO:0046872">
    <property type="term" value="F:metal ion binding"/>
    <property type="evidence" value="ECO:0007669"/>
    <property type="project" value="UniProtKB-KW"/>
</dbReference>
<keyword evidence="4" id="KW-1015">Disulfide bond</keyword>
<evidence type="ECO:0000256" key="5">
    <source>
        <dbReference type="ARBA" id="ARBA00023239"/>
    </source>
</evidence>
<keyword evidence="3" id="KW-0460">Magnesium</keyword>
<dbReference type="Gene3D" id="3.20.20.190">
    <property type="entry name" value="Phosphatidylinositol (PI) phosphodiesterase"/>
    <property type="match status" value="1"/>
</dbReference>
<protein>
    <submittedName>
        <fullName evidence="6">Sphingomyelinase</fullName>
    </submittedName>
</protein>
<dbReference type="InterPro" id="IPR017946">
    <property type="entry name" value="PLC-like_Pdiesterase_TIM-brl"/>
</dbReference>
<name>A0A131Z3K5_RHIAP</name>
<evidence type="ECO:0000256" key="1">
    <source>
        <dbReference type="ARBA" id="ARBA00000110"/>
    </source>
</evidence>
<sequence length="361" mass="41344">MLLLSTYRFGRGLKMSRLMKFTCLTTSLIITMLLFPAKGTQVSNEIPQMPSGNRARLRPFYIIGHMANTLREVDSFLDDGANAIEADIEFAKNGTVLGTHHGLFACDCFRVCGKRTNIRMFLKYIRDITSNSSARYAAKMTVLQLDLKTAQLPAQSKLAAGFTLAESLVKHLWHGVHEDYLMNVVLSIDHAQDKDVLTGTIRYLKKNKYHYLLRYVGYDVHLNDDLSKIKVMYQKLGITGHRWQGDGLTNCFRFLIPHKRLYEAIRIRDSPSGYIEKVYYWTVDLPAHIEKAIRTTIDGIITNKPANVFYVVKTKFADELRIADRSDNPWKRFQNPQEGTTKQLGNDDVLDENFIKGRLPK</sequence>
<evidence type="ECO:0000313" key="6">
    <source>
        <dbReference type="EMBL" id="JAP85989.1"/>
    </source>
</evidence>
<dbReference type="AlphaFoldDB" id="A0A131Z3K5"/>
<comment type="catalytic activity">
    <reaction evidence="1">
        <text>an N-(acyl)-sphingosylphosphoethanolamine = an N-(acyl)-sphingosyl-1,3-cyclic phosphate + ethanolamine</text>
        <dbReference type="Rhea" id="RHEA:60648"/>
        <dbReference type="ChEBI" id="CHEBI:57603"/>
        <dbReference type="ChEBI" id="CHEBI:143891"/>
        <dbReference type="ChEBI" id="CHEBI:143892"/>
    </reaction>
</comment>
<evidence type="ECO:0000256" key="4">
    <source>
        <dbReference type="ARBA" id="ARBA00023157"/>
    </source>
</evidence>
<dbReference type="EMBL" id="GEDV01002568">
    <property type="protein sequence ID" value="JAP85989.1"/>
    <property type="molecule type" value="Transcribed_RNA"/>
</dbReference>
<organism evidence="6">
    <name type="scientific">Rhipicephalus appendiculatus</name>
    <name type="common">Brown ear tick</name>
    <dbReference type="NCBI Taxonomy" id="34631"/>
    <lineage>
        <taxon>Eukaryota</taxon>
        <taxon>Metazoa</taxon>
        <taxon>Ecdysozoa</taxon>
        <taxon>Arthropoda</taxon>
        <taxon>Chelicerata</taxon>
        <taxon>Arachnida</taxon>
        <taxon>Acari</taxon>
        <taxon>Parasitiformes</taxon>
        <taxon>Ixodida</taxon>
        <taxon>Ixodoidea</taxon>
        <taxon>Ixodidae</taxon>
        <taxon>Rhipicephalinae</taxon>
        <taxon>Rhipicephalus</taxon>
        <taxon>Rhipicephalus</taxon>
    </lineage>
</organism>
<accession>A0A131Z3K5</accession>
<keyword evidence="2" id="KW-0479">Metal-binding</keyword>
<proteinExistence type="predicted"/>